<dbReference type="EMBL" id="FOUB01000017">
    <property type="protein sequence ID" value="SFM21504.1"/>
    <property type="molecule type" value="Genomic_DNA"/>
</dbReference>
<dbReference type="OrthoDB" id="7845843at2"/>
<dbReference type="RefSeq" id="WP_074905201.1">
    <property type="nucleotide sequence ID" value="NZ_FOUB01000017.1"/>
</dbReference>
<dbReference type="Proteomes" id="UP000183287">
    <property type="component" value="Unassembled WGS sequence"/>
</dbReference>
<keyword evidence="3" id="KW-1185">Reference proteome</keyword>
<dbReference type="SUPFAM" id="SSF53098">
    <property type="entry name" value="Ribonuclease H-like"/>
    <property type="match status" value="1"/>
</dbReference>
<reference evidence="3" key="1">
    <citation type="submission" date="2016-10" db="EMBL/GenBank/DDBJ databases">
        <authorList>
            <person name="Varghese N."/>
            <person name="Submissions S."/>
        </authorList>
    </citation>
    <scope>NUCLEOTIDE SEQUENCE [LARGE SCALE GENOMIC DNA]</scope>
    <source>
        <strain evidence="3">Nm44</strain>
    </source>
</reference>
<dbReference type="InterPro" id="IPR053151">
    <property type="entry name" value="RNase_H-like"/>
</dbReference>
<dbReference type="GO" id="GO:0004523">
    <property type="term" value="F:RNA-DNA hybrid ribonuclease activity"/>
    <property type="evidence" value="ECO:0007669"/>
    <property type="project" value="InterPro"/>
</dbReference>
<dbReference type="PANTHER" id="PTHR47723">
    <property type="entry name" value="OS05G0353850 PROTEIN"/>
    <property type="match status" value="1"/>
</dbReference>
<accession>A0A1I4P0Y7</accession>
<dbReference type="GO" id="GO:0003676">
    <property type="term" value="F:nucleic acid binding"/>
    <property type="evidence" value="ECO:0007669"/>
    <property type="project" value="InterPro"/>
</dbReference>
<evidence type="ECO:0000313" key="3">
    <source>
        <dbReference type="Proteomes" id="UP000183287"/>
    </source>
</evidence>
<dbReference type="InterPro" id="IPR044730">
    <property type="entry name" value="RNase_H-like_dom_plant"/>
</dbReference>
<dbReference type="InterPro" id="IPR012337">
    <property type="entry name" value="RNaseH-like_sf"/>
</dbReference>
<organism evidence="2 3">
    <name type="scientific">Nitrosomonas communis</name>
    <dbReference type="NCBI Taxonomy" id="44574"/>
    <lineage>
        <taxon>Bacteria</taxon>
        <taxon>Pseudomonadati</taxon>
        <taxon>Pseudomonadota</taxon>
        <taxon>Betaproteobacteria</taxon>
        <taxon>Nitrosomonadales</taxon>
        <taxon>Nitrosomonadaceae</taxon>
        <taxon>Nitrosomonas</taxon>
    </lineage>
</organism>
<dbReference type="AlphaFoldDB" id="A0A1I4P0Y7"/>
<dbReference type="CDD" id="cd06222">
    <property type="entry name" value="RNase_H_like"/>
    <property type="match status" value="1"/>
</dbReference>
<name>A0A1I4P0Y7_9PROT</name>
<feature type="domain" description="RNase H type-1" evidence="1">
    <location>
        <begin position="94"/>
        <end position="208"/>
    </location>
</feature>
<gene>
    <name evidence="2" type="ORF">SAMN05421863_101760</name>
</gene>
<dbReference type="Pfam" id="PF13456">
    <property type="entry name" value="RVT_3"/>
    <property type="match status" value="1"/>
</dbReference>
<protein>
    <submittedName>
        <fullName evidence="2">Ribonuclease HI</fullName>
    </submittedName>
</protein>
<dbReference type="PANTHER" id="PTHR47723:SF19">
    <property type="entry name" value="POLYNUCLEOTIDYL TRANSFERASE, RIBONUCLEASE H-LIKE SUPERFAMILY PROTEIN"/>
    <property type="match status" value="1"/>
</dbReference>
<dbReference type="InterPro" id="IPR036397">
    <property type="entry name" value="RNaseH_sf"/>
</dbReference>
<dbReference type="InterPro" id="IPR002156">
    <property type="entry name" value="RNaseH_domain"/>
</dbReference>
<proteinExistence type="predicted"/>
<evidence type="ECO:0000259" key="1">
    <source>
        <dbReference type="Pfam" id="PF13456"/>
    </source>
</evidence>
<sequence length="234" mass="26484">MIIRPHVTRRQQAQQLNAMLDQALLSLTSSYRYQIQQLITTHQVKKLAERLRMRATILAKQQPRQREPILEARDALILALYAAAAPRGWACAWCDGSCIKVNAQQHAGIGAILIDERGEIVARISQAIGAKDSFSAELIAVVAIMKTALKHDQRQLRVYCDNYGLIQLWCEQRNDSRLVEMRRLAASLERFSLHPIPRQHNQPAHRLAIAATRSATTVHVGTRLPEHQGELKIR</sequence>
<dbReference type="Gene3D" id="3.30.420.10">
    <property type="entry name" value="Ribonuclease H-like superfamily/Ribonuclease H"/>
    <property type="match status" value="1"/>
</dbReference>
<evidence type="ECO:0000313" key="2">
    <source>
        <dbReference type="EMBL" id="SFM21504.1"/>
    </source>
</evidence>